<proteinExistence type="predicted"/>
<protein>
    <submittedName>
        <fullName evidence="1">Uncharacterized protein</fullName>
    </submittedName>
</protein>
<sequence length="61" mass="6960">MILGCHYLAPNRRPKYHGETQDMIANSPPLTFSIPTDERINLVCWVSEFSALGVVTFTHRK</sequence>
<name>A0A2P2PTZ6_RHIMU</name>
<reference evidence="1" key="1">
    <citation type="submission" date="2018-02" db="EMBL/GenBank/DDBJ databases">
        <title>Rhizophora mucronata_Transcriptome.</title>
        <authorList>
            <person name="Meera S.P."/>
            <person name="Sreeshan A."/>
            <person name="Augustine A."/>
        </authorList>
    </citation>
    <scope>NUCLEOTIDE SEQUENCE</scope>
    <source>
        <tissue evidence="1">Leaf</tissue>
    </source>
</reference>
<evidence type="ECO:0000313" key="1">
    <source>
        <dbReference type="EMBL" id="MBX58238.1"/>
    </source>
</evidence>
<dbReference type="AlphaFoldDB" id="A0A2P2PTZ6"/>
<dbReference type="EMBL" id="GGEC01077754">
    <property type="protein sequence ID" value="MBX58238.1"/>
    <property type="molecule type" value="Transcribed_RNA"/>
</dbReference>
<accession>A0A2P2PTZ6</accession>
<organism evidence="1">
    <name type="scientific">Rhizophora mucronata</name>
    <name type="common">Asiatic mangrove</name>
    <dbReference type="NCBI Taxonomy" id="61149"/>
    <lineage>
        <taxon>Eukaryota</taxon>
        <taxon>Viridiplantae</taxon>
        <taxon>Streptophyta</taxon>
        <taxon>Embryophyta</taxon>
        <taxon>Tracheophyta</taxon>
        <taxon>Spermatophyta</taxon>
        <taxon>Magnoliopsida</taxon>
        <taxon>eudicotyledons</taxon>
        <taxon>Gunneridae</taxon>
        <taxon>Pentapetalae</taxon>
        <taxon>rosids</taxon>
        <taxon>fabids</taxon>
        <taxon>Malpighiales</taxon>
        <taxon>Rhizophoraceae</taxon>
        <taxon>Rhizophora</taxon>
    </lineage>
</organism>